<dbReference type="RefSeq" id="WP_222582498.1">
    <property type="nucleotide sequence ID" value="NZ_JAWJDW010000017.1"/>
</dbReference>
<dbReference type="PROSITE" id="PS51257">
    <property type="entry name" value="PROKAR_LIPOPROTEIN"/>
    <property type="match status" value="1"/>
</dbReference>
<name>A0ABU4AHQ1_9HYPH</name>
<keyword evidence="4" id="KW-1185">Reference proteome</keyword>
<evidence type="ECO:0008006" key="5">
    <source>
        <dbReference type="Google" id="ProtNLM"/>
    </source>
</evidence>
<accession>A0ABU4AHQ1</accession>
<reference evidence="3 4" key="1">
    <citation type="submission" date="2023-10" db="EMBL/GenBank/DDBJ databases">
        <authorList>
            <person name="Venkata Ramana C."/>
            <person name="Sasikala C."/>
            <person name="Dhurka M."/>
        </authorList>
    </citation>
    <scope>NUCLEOTIDE SEQUENCE [LARGE SCALE GENOMIC DNA]</scope>
    <source>
        <strain evidence="3 4">KCTC 32151</strain>
    </source>
</reference>
<proteinExistence type="predicted"/>
<feature type="chain" id="PRO_5045175249" description="Lipoprotein" evidence="2">
    <location>
        <begin position="21"/>
        <end position="70"/>
    </location>
</feature>
<sequence length="70" mass="7144">MIRLCVALPVLALLAGCAHNQVASGDDQTVKDDQSPAQLSEKNRAGNAGASPGAEEVGGYDRALRAQIPG</sequence>
<comment type="caution">
    <text evidence="3">The sequence shown here is derived from an EMBL/GenBank/DDBJ whole genome shotgun (WGS) entry which is preliminary data.</text>
</comment>
<evidence type="ECO:0000256" key="2">
    <source>
        <dbReference type="SAM" id="SignalP"/>
    </source>
</evidence>
<dbReference type="EMBL" id="JAWLIP010000002">
    <property type="protein sequence ID" value="MDV6225776.1"/>
    <property type="molecule type" value="Genomic_DNA"/>
</dbReference>
<dbReference type="Proteomes" id="UP001185659">
    <property type="component" value="Unassembled WGS sequence"/>
</dbReference>
<evidence type="ECO:0000313" key="4">
    <source>
        <dbReference type="Proteomes" id="UP001185659"/>
    </source>
</evidence>
<keyword evidence="2" id="KW-0732">Signal</keyword>
<feature type="region of interest" description="Disordered" evidence="1">
    <location>
        <begin position="23"/>
        <end position="70"/>
    </location>
</feature>
<feature type="signal peptide" evidence="2">
    <location>
        <begin position="1"/>
        <end position="20"/>
    </location>
</feature>
<evidence type="ECO:0000313" key="3">
    <source>
        <dbReference type="EMBL" id="MDV6225776.1"/>
    </source>
</evidence>
<organism evidence="3 4">
    <name type="scientific">Nitratireductor aquimarinus</name>
    <dbReference type="NCBI Taxonomy" id="889300"/>
    <lineage>
        <taxon>Bacteria</taxon>
        <taxon>Pseudomonadati</taxon>
        <taxon>Pseudomonadota</taxon>
        <taxon>Alphaproteobacteria</taxon>
        <taxon>Hyphomicrobiales</taxon>
        <taxon>Phyllobacteriaceae</taxon>
        <taxon>Nitratireductor</taxon>
    </lineage>
</organism>
<gene>
    <name evidence="3" type="ORF">R2G56_05710</name>
</gene>
<evidence type="ECO:0000256" key="1">
    <source>
        <dbReference type="SAM" id="MobiDB-lite"/>
    </source>
</evidence>
<protein>
    <recommendedName>
        <fullName evidence="5">Lipoprotein</fullName>
    </recommendedName>
</protein>